<keyword evidence="2" id="KW-0645">Protease</keyword>
<feature type="domain" description="Peptidase M13 C-terminal" evidence="8">
    <location>
        <begin position="490"/>
        <end position="684"/>
    </location>
</feature>
<evidence type="ECO:0000256" key="7">
    <source>
        <dbReference type="SAM" id="SignalP"/>
    </source>
</evidence>
<accession>A0ABX0PED4</accession>
<evidence type="ECO:0000256" key="2">
    <source>
        <dbReference type="ARBA" id="ARBA00022670"/>
    </source>
</evidence>
<dbReference type="RefSeq" id="WP_166859788.1">
    <property type="nucleotide sequence ID" value="NZ_JAAQOM010000008.1"/>
</dbReference>
<dbReference type="InterPro" id="IPR024079">
    <property type="entry name" value="MetalloPept_cat_dom_sf"/>
</dbReference>
<keyword evidence="5" id="KW-0862">Zinc</keyword>
<dbReference type="InterPro" id="IPR008753">
    <property type="entry name" value="Peptidase_M13_N"/>
</dbReference>
<evidence type="ECO:0000259" key="9">
    <source>
        <dbReference type="Pfam" id="PF05649"/>
    </source>
</evidence>
<dbReference type="Pfam" id="PF01431">
    <property type="entry name" value="Peptidase_M13"/>
    <property type="match status" value="1"/>
</dbReference>
<evidence type="ECO:0000256" key="5">
    <source>
        <dbReference type="ARBA" id="ARBA00022833"/>
    </source>
</evidence>
<dbReference type="InterPro" id="IPR018497">
    <property type="entry name" value="Peptidase_M13_C"/>
</dbReference>
<dbReference type="PRINTS" id="PR00786">
    <property type="entry name" value="NEPRILYSIN"/>
</dbReference>
<reference evidence="10 11" key="1">
    <citation type="submission" date="2020-03" db="EMBL/GenBank/DDBJ databases">
        <title>Genome sequence of strain Massilia sp. TW-1.</title>
        <authorList>
            <person name="Chaudhary D.K."/>
        </authorList>
    </citation>
    <scope>NUCLEOTIDE SEQUENCE [LARGE SCALE GENOMIC DNA]</scope>
    <source>
        <strain evidence="10 11">TW-1</strain>
    </source>
</reference>
<gene>
    <name evidence="10" type="ORF">HAV22_14465</name>
</gene>
<comment type="cofactor">
    <cofactor evidence="1">
        <name>Zn(2+)</name>
        <dbReference type="ChEBI" id="CHEBI:29105"/>
    </cofactor>
</comment>
<evidence type="ECO:0000313" key="10">
    <source>
        <dbReference type="EMBL" id="NIA54838.1"/>
    </source>
</evidence>
<dbReference type="PROSITE" id="PS51885">
    <property type="entry name" value="NEPRILYSIN"/>
    <property type="match status" value="1"/>
</dbReference>
<dbReference type="Gene3D" id="3.40.390.10">
    <property type="entry name" value="Collagenase (Catalytic Domain)"/>
    <property type="match status" value="1"/>
</dbReference>
<dbReference type="EMBL" id="JAAQOM010000008">
    <property type="protein sequence ID" value="NIA54838.1"/>
    <property type="molecule type" value="Genomic_DNA"/>
</dbReference>
<feature type="signal peptide" evidence="7">
    <location>
        <begin position="1"/>
        <end position="28"/>
    </location>
</feature>
<dbReference type="PANTHER" id="PTHR11733">
    <property type="entry name" value="ZINC METALLOPROTEASE FAMILY M13 NEPRILYSIN-RELATED"/>
    <property type="match status" value="1"/>
</dbReference>
<keyword evidence="7" id="KW-0732">Signal</keyword>
<keyword evidence="3" id="KW-0479">Metal-binding</keyword>
<sequence>MKLSRTPIKTAIALMMCGTALVTTGAAASGQTPPAAAPAGTAQAAPRPGDDFFAWANKDWLAKTTIPEDRSRWGAMDNLAEDTNQRIVKLIEAVGAGKKAGPEAHKVANYFNAYMDEAAIEARGAAPLKPELAQIAAIKDKAGLVRALGASVRADVDPLNNTHFATENIFGLWVSPGLHDPAHNWPYLLQGGLGMPDRAYYLDNNERMAGLRTQYQKHIAAMLKLAGTATTDADADARAAKIFALEVDIANTHTTRADSADVLKADNTWTRKDFAANAPGIDWDAFFKAAHLADQDKFIVWHPSAVKGEAALVDKTDLATWKDYLAFHTINRMANVLPKAFVEQRFEFYGKALSGTPQQSVRWKRALGATNEAMDEAVGKLYVAKYFPADNKAQLQRMVANIVTAFGKRIDKLDWMAPATRAQAKDKLKTLYVGVGYPDKWKSYVGLKVDPKDAFGNALRAEAFHTGQELAKLHTKPDRTEWSMPPQLVNAVNLPLQNALNFPAAILQPPFFDPKAPDAVNYGAIGAIIGHEISHSFDDQGSQFDAQGRLRDWWTKDDMEHFKAASHKLVEQYNAYKPYQDLAVNGQLTLSENLADLAGLEASYDAYRAAAGKNATQETDRQFFTGYAQSWRTKAREAAERRGILTDGHAPPRYRTATVRNLDAWYKAFDVQPGQALYLPPDERVRVW</sequence>
<dbReference type="CDD" id="cd08662">
    <property type="entry name" value="M13"/>
    <property type="match status" value="1"/>
</dbReference>
<keyword evidence="11" id="KW-1185">Reference proteome</keyword>
<protein>
    <submittedName>
        <fullName evidence="10">M13 family metallopeptidase</fullName>
    </submittedName>
</protein>
<dbReference type="Proteomes" id="UP000716322">
    <property type="component" value="Unassembled WGS sequence"/>
</dbReference>
<organism evidence="10 11">
    <name type="scientific">Telluria antibiotica</name>
    <dbReference type="NCBI Taxonomy" id="2717319"/>
    <lineage>
        <taxon>Bacteria</taxon>
        <taxon>Pseudomonadati</taxon>
        <taxon>Pseudomonadota</taxon>
        <taxon>Betaproteobacteria</taxon>
        <taxon>Burkholderiales</taxon>
        <taxon>Oxalobacteraceae</taxon>
        <taxon>Telluria group</taxon>
        <taxon>Telluria</taxon>
    </lineage>
</organism>
<dbReference type="InterPro" id="IPR000718">
    <property type="entry name" value="Peptidase_M13"/>
</dbReference>
<evidence type="ECO:0000256" key="1">
    <source>
        <dbReference type="ARBA" id="ARBA00001947"/>
    </source>
</evidence>
<keyword evidence="4" id="KW-0378">Hydrolase</keyword>
<evidence type="ECO:0000256" key="3">
    <source>
        <dbReference type="ARBA" id="ARBA00022723"/>
    </source>
</evidence>
<evidence type="ECO:0000259" key="8">
    <source>
        <dbReference type="Pfam" id="PF01431"/>
    </source>
</evidence>
<dbReference type="Pfam" id="PF05649">
    <property type="entry name" value="Peptidase_M13_N"/>
    <property type="match status" value="1"/>
</dbReference>
<dbReference type="InterPro" id="IPR042089">
    <property type="entry name" value="Peptidase_M13_dom_2"/>
</dbReference>
<evidence type="ECO:0000256" key="4">
    <source>
        <dbReference type="ARBA" id="ARBA00022801"/>
    </source>
</evidence>
<evidence type="ECO:0000256" key="6">
    <source>
        <dbReference type="ARBA" id="ARBA00023049"/>
    </source>
</evidence>
<dbReference type="PANTHER" id="PTHR11733:SF211">
    <property type="entry name" value="OLIGOPEPTIDASE LIPOPROTEIN M13 FAMILY"/>
    <property type="match status" value="1"/>
</dbReference>
<dbReference type="Gene3D" id="1.10.1380.10">
    <property type="entry name" value="Neutral endopeptidase , domain2"/>
    <property type="match status" value="1"/>
</dbReference>
<evidence type="ECO:0000313" key="11">
    <source>
        <dbReference type="Proteomes" id="UP000716322"/>
    </source>
</evidence>
<name>A0ABX0PED4_9BURK</name>
<feature type="chain" id="PRO_5047032806" evidence="7">
    <location>
        <begin position="29"/>
        <end position="688"/>
    </location>
</feature>
<feature type="domain" description="Peptidase M13 N-terminal" evidence="9">
    <location>
        <begin position="48"/>
        <end position="438"/>
    </location>
</feature>
<proteinExistence type="predicted"/>
<comment type="caution">
    <text evidence="10">The sequence shown here is derived from an EMBL/GenBank/DDBJ whole genome shotgun (WGS) entry which is preliminary data.</text>
</comment>
<keyword evidence="6" id="KW-0482">Metalloprotease</keyword>
<dbReference type="SUPFAM" id="SSF55486">
    <property type="entry name" value="Metalloproteases ('zincins'), catalytic domain"/>
    <property type="match status" value="1"/>
</dbReference>